<dbReference type="EMBL" id="CP120863">
    <property type="protein sequence ID" value="WFE89343.1"/>
    <property type="molecule type" value="Genomic_DNA"/>
</dbReference>
<dbReference type="RefSeq" id="WP_265680463.1">
    <property type="nucleotide sequence ID" value="NZ_CP120863.1"/>
</dbReference>
<sequence>MLFKIAERAVSLSADLISSEIDRRLAKSLRQGDKVLFFGFTGWKRAFYQSVFSDRDILFVGEEHYNGPKLIEAAFDCVRNQDVHVWSYKDPYWLSALSNTNNCRICRVEDGFLRSVGLGAQRIKPLSIIIERETDLYFHKSRTSTLHKMLRSLTADQKTQFHDKGSELKQLILEQNLSKYNFKDTGARFEVADQSVLVLGQVERDESIRRGPDPYVTCEQLVELAIRENPGATIYFKPHPEVHRGIAEPYSAPFRRFPELREFPQAVNMFAYADAFKRIYTISSLAGFEMLLRGAPVTTLGGPWYAAWGLTDDRNVPGEEVADLTPESLLWAAYGEYPLYLTENGQTTDIFAVVRILTDQLRT</sequence>
<evidence type="ECO:0000313" key="1">
    <source>
        <dbReference type="EMBL" id="WFE89343.1"/>
    </source>
</evidence>
<reference evidence="1 2" key="1">
    <citation type="submission" date="2023-03" db="EMBL/GenBank/DDBJ databases">
        <title>Roseibium porphyridii sp. nov. and Roseibium rhodosorbium sp. nov. isolated from marine algae, Porphyridium cruentum and Rhodosorus marinus, respectively.</title>
        <authorList>
            <person name="Lee M.W."/>
            <person name="Choi B.J."/>
            <person name="Lee J.K."/>
            <person name="Choi D.G."/>
            <person name="Baek J.H."/>
            <person name="Bayburt H."/>
            <person name="Kim J.M."/>
            <person name="Han D.M."/>
            <person name="Kim K.H."/>
            <person name="Jeon C.O."/>
        </authorList>
    </citation>
    <scope>NUCLEOTIDE SEQUENCE [LARGE SCALE GENOMIC DNA]</scope>
    <source>
        <strain evidence="1 2">KMA01</strain>
    </source>
</reference>
<name>A0ABY8F9K8_9HYPH</name>
<evidence type="ECO:0000313" key="2">
    <source>
        <dbReference type="Proteomes" id="UP001209803"/>
    </source>
</evidence>
<organism evidence="1 2">
    <name type="scientific">Roseibium porphyridii</name>
    <dbReference type="NCBI Taxonomy" id="2866279"/>
    <lineage>
        <taxon>Bacteria</taxon>
        <taxon>Pseudomonadati</taxon>
        <taxon>Pseudomonadota</taxon>
        <taxon>Alphaproteobacteria</taxon>
        <taxon>Hyphomicrobiales</taxon>
        <taxon>Stappiaceae</taxon>
        <taxon>Roseibium</taxon>
    </lineage>
</organism>
<dbReference type="Pfam" id="PF05159">
    <property type="entry name" value="Capsule_synth"/>
    <property type="match status" value="1"/>
</dbReference>
<proteinExistence type="predicted"/>
<keyword evidence="2" id="KW-1185">Reference proteome</keyword>
<gene>
    <name evidence="1" type="ORF">K1718_24840</name>
</gene>
<accession>A0ABY8F9K8</accession>
<dbReference type="InterPro" id="IPR007833">
    <property type="entry name" value="Capsule_polysaccharide_synth"/>
</dbReference>
<dbReference type="Proteomes" id="UP001209803">
    <property type="component" value="Chromosome"/>
</dbReference>
<protein>
    <recommendedName>
        <fullName evidence="3">Capsular biosynthesis protein</fullName>
    </recommendedName>
</protein>
<evidence type="ECO:0008006" key="3">
    <source>
        <dbReference type="Google" id="ProtNLM"/>
    </source>
</evidence>